<name>A0A1D7TPA8_9LACO</name>
<proteinExistence type="predicted"/>
<dbReference type="Pfam" id="PF09481">
    <property type="entry name" value="CRISPR_Cse1"/>
    <property type="match status" value="1"/>
</dbReference>
<dbReference type="EMBL" id="CP017107">
    <property type="protein sequence ID" value="AOO72807.1"/>
    <property type="molecule type" value="Genomic_DNA"/>
</dbReference>
<dbReference type="Proteomes" id="UP000094723">
    <property type="component" value="Chromosome"/>
</dbReference>
<dbReference type="InterPro" id="IPR013381">
    <property type="entry name" value="CRISPR-assoc_prot_Cse1"/>
</dbReference>
<protein>
    <recommendedName>
        <fullName evidence="3">Type I-E CRISPR-associated protein Cse1/CasA</fullName>
    </recommendedName>
</protein>
<evidence type="ECO:0000313" key="2">
    <source>
        <dbReference type="Proteomes" id="UP000094723"/>
    </source>
</evidence>
<sequence length="571" mass="66947">MSKMKFNLVEDPWIKVLDKKNTEIKKLTLIEIFTNTSRYSRLSGEMSSQDLAVMRFLLAILTTVYLRFDMDGNAYPWLDKKENFFVEPNKEFEKLRGNKWKKDILLTWKKLYDQGQFSDVVVQYLKENKELFDIFGSNPFYQVTKEEYNKLVEDKKRLTDKKQPGSVSLKQINRRISESGNSQAIFSPRTESTKNELSLDELVRWLIMYQNYAGTTDKSKIKDKEKVSVSAGWLYKINPVYLDGNDLFETLMLNLVLLGNDKDFYLPKPMWEWKNVEEYVDSLRTRICPKNIPEIYTNLSRLIYIDWNDSKHPKIYSAGLPMFNALNAFIEPMATWKIDKKSGGYLPIRRGLNTLGKEMWQNFGLYVKINQNDSDHKPGIVKWANELKRNGFLERDKILSMKMVDLIDDGNASSQMPAAEIVDDLTLNLDVIFDDSDKFYWPERIEQVIQDIQAIGNDIYYLGKDIGNLRKVANPQEYADKLRGNFYLRINIPFKKWLTSLSIEDDRDEKIIVWRTKLEKIIEEYEGNILSNISKKDIIGIKDGDGNTINIFTEFNKFKNKVYKHLKKEAL</sequence>
<dbReference type="Gene3D" id="1.10.132.100">
    <property type="match status" value="1"/>
</dbReference>
<evidence type="ECO:0008006" key="3">
    <source>
        <dbReference type="Google" id="ProtNLM"/>
    </source>
</evidence>
<organism evidence="1 2">
    <name type="scientific">Ligilactobacillus salivarius</name>
    <dbReference type="NCBI Taxonomy" id="1624"/>
    <lineage>
        <taxon>Bacteria</taxon>
        <taxon>Bacillati</taxon>
        <taxon>Bacillota</taxon>
        <taxon>Bacilli</taxon>
        <taxon>Lactobacillales</taxon>
        <taxon>Lactobacillaceae</taxon>
        <taxon>Ligilactobacillus</taxon>
    </lineage>
</organism>
<evidence type="ECO:0000313" key="1">
    <source>
        <dbReference type="EMBL" id="AOO72807.1"/>
    </source>
</evidence>
<dbReference type="AlphaFoldDB" id="A0A1D7TPA8"/>
<gene>
    <name evidence="1" type="ORF">BHF65_00300</name>
</gene>
<dbReference type="RefSeq" id="WP_069468599.1">
    <property type="nucleotide sequence ID" value="NZ_CP017107.1"/>
</dbReference>
<reference evidence="1 2" key="1">
    <citation type="submission" date="2016-09" db="EMBL/GenBank/DDBJ databases">
        <title>Complete Genome Sequence of Lactobacillus salivarius Jin.</title>
        <authorList>
            <person name="Jin N."/>
            <person name="Li C."/>
            <person name="Wang M."/>
            <person name="Ren D."/>
            <person name="Di Y."/>
            <person name="Pan R."/>
            <person name="Du S."/>
            <person name="Lu H."/>
            <person name="Li X."/>
            <person name="Tian M."/>
        </authorList>
    </citation>
    <scope>NUCLEOTIDE SEQUENCE [LARGE SCALE GENOMIC DNA]</scope>
    <source>
        <strain evidence="1 2">CICC 23174</strain>
    </source>
</reference>
<accession>A0A1D7TPA8</accession>